<dbReference type="InterPro" id="IPR051694">
    <property type="entry name" value="Immunoregulatory_rcpt-like"/>
</dbReference>
<organism evidence="7 8">
    <name type="scientific">Ophiocordyceps camponoti-rufipedis</name>
    <dbReference type="NCBI Taxonomy" id="2004952"/>
    <lineage>
        <taxon>Eukaryota</taxon>
        <taxon>Fungi</taxon>
        <taxon>Dikarya</taxon>
        <taxon>Ascomycota</taxon>
        <taxon>Pezizomycotina</taxon>
        <taxon>Sordariomycetes</taxon>
        <taxon>Hypocreomycetidae</taxon>
        <taxon>Hypocreales</taxon>
        <taxon>Ophiocordycipitaceae</taxon>
        <taxon>Ophiocordyceps</taxon>
    </lineage>
</organism>
<evidence type="ECO:0008006" key="9">
    <source>
        <dbReference type="Google" id="ProtNLM"/>
    </source>
</evidence>
<evidence type="ECO:0000256" key="4">
    <source>
        <dbReference type="ARBA" id="ARBA00023136"/>
    </source>
</evidence>
<proteinExistence type="predicted"/>
<keyword evidence="2 6" id="KW-0812">Transmembrane</keyword>
<feature type="compositionally biased region" description="Polar residues" evidence="5">
    <location>
        <begin position="546"/>
        <end position="570"/>
    </location>
</feature>
<dbReference type="AlphaFoldDB" id="A0A2C5YNM1"/>
<reference evidence="7 8" key="1">
    <citation type="submission" date="2017-06" db="EMBL/GenBank/DDBJ databases">
        <title>Ant-infecting Ophiocordyceps genomes reveal a high diversity of potential behavioral manipulation genes and a possible major role for enterotoxins.</title>
        <authorList>
            <person name="De Bekker C."/>
            <person name="Evans H.C."/>
            <person name="Brachmann A."/>
            <person name="Hughes D.P."/>
        </authorList>
    </citation>
    <scope>NUCLEOTIDE SEQUENCE [LARGE SCALE GENOMIC DNA]</scope>
    <source>
        <strain evidence="7 8">Map16</strain>
    </source>
</reference>
<feature type="compositionally biased region" description="Acidic residues" evidence="5">
    <location>
        <begin position="409"/>
        <end position="418"/>
    </location>
</feature>
<feature type="region of interest" description="Disordered" evidence="5">
    <location>
        <begin position="541"/>
        <end position="577"/>
    </location>
</feature>
<feature type="region of interest" description="Disordered" evidence="5">
    <location>
        <begin position="457"/>
        <end position="528"/>
    </location>
</feature>
<dbReference type="InterPro" id="IPR015915">
    <property type="entry name" value="Kelch-typ_b-propeller"/>
</dbReference>
<evidence type="ECO:0000256" key="6">
    <source>
        <dbReference type="SAM" id="Phobius"/>
    </source>
</evidence>
<protein>
    <recommendedName>
        <fullName evidence="9">Pre-mRNA splicing factor CLF1</fullName>
    </recommendedName>
</protein>
<dbReference type="Gene3D" id="2.120.10.80">
    <property type="entry name" value="Kelch-type beta propeller"/>
    <property type="match status" value="1"/>
</dbReference>
<name>A0A2C5YNM1_9HYPO</name>
<evidence type="ECO:0000313" key="8">
    <source>
        <dbReference type="Proteomes" id="UP000226431"/>
    </source>
</evidence>
<feature type="region of interest" description="Disordered" evidence="5">
    <location>
        <begin position="402"/>
        <end position="436"/>
    </location>
</feature>
<dbReference type="GO" id="GO:0016020">
    <property type="term" value="C:membrane"/>
    <property type="evidence" value="ECO:0007669"/>
    <property type="project" value="UniProtKB-SubCell"/>
</dbReference>
<feature type="region of interest" description="Disordered" evidence="5">
    <location>
        <begin position="336"/>
        <end position="368"/>
    </location>
</feature>
<evidence type="ECO:0000256" key="3">
    <source>
        <dbReference type="ARBA" id="ARBA00022989"/>
    </source>
</evidence>
<dbReference type="PANTHER" id="PTHR15549">
    <property type="entry name" value="PAIRED IMMUNOGLOBULIN-LIKE TYPE 2 RECEPTOR"/>
    <property type="match status" value="1"/>
</dbReference>
<dbReference type="GO" id="GO:0071944">
    <property type="term" value="C:cell periphery"/>
    <property type="evidence" value="ECO:0007669"/>
    <property type="project" value="UniProtKB-ARBA"/>
</dbReference>
<comment type="caution">
    <text evidence="7">The sequence shown here is derived from an EMBL/GenBank/DDBJ whole genome shotgun (WGS) entry which is preliminary data.</text>
</comment>
<evidence type="ECO:0000256" key="2">
    <source>
        <dbReference type="ARBA" id="ARBA00022692"/>
    </source>
</evidence>
<dbReference type="OrthoDB" id="5352000at2759"/>
<feature type="compositionally biased region" description="Low complexity" evidence="5">
    <location>
        <begin position="505"/>
        <end position="517"/>
    </location>
</feature>
<gene>
    <name evidence="7" type="ORF">CDD80_7459</name>
</gene>
<feature type="region of interest" description="Disordered" evidence="5">
    <location>
        <begin position="655"/>
        <end position="675"/>
    </location>
</feature>
<dbReference type="EMBL" id="NJES01000940">
    <property type="protein sequence ID" value="PHH68521.1"/>
    <property type="molecule type" value="Genomic_DNA"/>
</dbReference>
<dbReference type="STRING" id="2004952.A0A2C5YNM1"/>
<evidence type="ECO:0000256" key="1">
    <source>
        <dbReference type="ARBA" id="ARBA00004167"/>
    </source>
</evidence>
<keyword evidence="3 6" id="KW-1133">Transmembrane helix</keyword>
<evidence type="ECO:0000313" key="7">
    <source>
        <dbReference type="EMBL" id="PHH68521.1"/>
    </source>
</evidence>
<dbReference type="SUPFAM" id="SSF117281">
    <property type="entry name" value="Kelch motif"/>
    <property type="match status" value="1"/>
</dbReference>
<keyword evidence="8" id="KW-1185">Reference proteome</keyword>
<comment type="subcellular location">
    <subcellularLocation>
        <location evidence="1">Membrane</location>
        <topology evidence="1">Single-pass membrane protein</topology>
    </subcellularLocation>
</comment>
<keyword evidence="4 6" id="KW-0472">Membrane</keyword>
<sequence>MSVPEPPASLDDACFAIYNGTLFSYSSHGFFSLLLDKGATWRKLNMDVAVQGASCLSTTPPDASQAAFFLVGGRTDSDDYPGLQRYTYADGQWRTIPLTDKVTKDRLGHAVAYVASDDVLLMYAGHQDGTKGLSSQTFAIQASHPFTVRGYQSVAPPANSPVLFPWSASDAGMLTGGNGPLDDRPWLWNPSAGWRSWETRVSAPFKVTPLTRLVPVDGDDGSKFLYAFDFGQSPVAVSVMVLQDGAGNPGPNTPSAVSRRVAVSRRALDSKSLPVYDATLAPAGQKRLPAVASDRNGTVVFAGGGQDGALLVFNGKKNTWVDAGAMFGDGSKALLAPTSASPTETPSSTSTSGASTTTAAGNEGRTGPGPNALLGITLGCILGLMALLGIVLFLLRRRKKLRRRKAADDDSEEKEAEDMSPATMLPKSHFRGHYPQASHESYSSMAILMGRVGKDRGLTRKTSHDTNRSSDSSLHKKLKSTISKPIPQPAAYPVLPGPYDDNKKASLAPKAAAAAEANDTTRRSSGWNRYWSGGSALQILGLGPTRRNTTMSERSSHYSDSGNRMRQDSATVPPLTMDERPEVNSVVVNSPTVARLATAEGMAGRIVRPTSPASSGYSSGIPESVVDGWDMAEGGGRGWTSAGGNHGSSYYAASGRAVPSGMSNQPQLAKAATSTDMSWLNLGDQSRL</sequence>
<dbReference type="Proteomes" id="UP000226431">
    <property type="component" value="Unassembled WGS sequence"/>
</dbReference>
<feature type="compositionally biased region" description="Polar residues" evidence="5">
    <location>
        <begin position="661"/>
        <end position="675"/>
    </location>
</feature>
<feature type="compositionally biased region" description="Basic and acidic residues" evidence="5">
    <location>
        <begin position="457"/>
        <end position="468"/>
    </location>
</feature>
<evidence type="ECO:0000256" key="5">
    <source>
        <dbReference type="SAM" id="MobiDB-lite"/>
    </source>
</evidence>
<feature type="compositionally biased region" description="Low complexity" evidence="5">
    <location>
        <begin position="336"/>
        <end position="360"/>
    </location>
</feature>
<accession>A0A2C5YNM1</accession>
<feature type="transmembrane region" description="Helical" evidence="6">
    <location>
        <begin position="372"/>
        <end position="395"/>
    </location>
</feature>